<dbReference type="AlphaFoldDB" id="A0A6N6MDA2"/>
<protein>
    <submittedName>
        <fullName evidence="1">Uncharacterized protein</fullName>
    </submittedName>
</protein>
<name>A0A6N6MDA2_9HYPH</name>
<proteinExistence type="predicted"/>
<sequence length="71" mass="7867">MISTTLEHRLRRLETKDQADLPMGATLIFAPDKEDAERQLAARLANGTHMPHWPTILVTGQTVGTTEGRLS</sequence>
<keyword evidence="2" id="KW-1185">Reference proteome</keyword>
<dbReference type="RefSeq" id="WP_150967131.1">
    <property type="nucleotide sequence ID" value="NZ_VZZJ01000057.1"/>
</dbReference>
<accession>A0A6N6MDA2</accession>
<organism evidence="1 2">
    <name type="scientific">Methylobacterium planeticum</name>
    <dbReference type="NCBI Taxonomy" id="2615211"/>
    <lineage>
        <taxon>Bacteria</taxon>
        <taxon>Pseudomonadati</taxon>
        <taxon>Pseudomonadota</taxon>
        <taxon>Alphaproteobacteria</taxon>
        <taxon>Hyphomicrobiales</taxon>
        <taxon>Methylobacteriaceae</taxon>
        <taxon>Methylobacterium</taxon>
    </lineage>
</organism>
<dbReference type="Proteomes" id="UP000441523">
    <property type="component" value="Unassembled WGS sequence"/>
</dbReference>
<evidence type="ECO:0000313" key="2">
    <source>
        <dbReference type="Proteomes" id="UP000441523"/>
    </source>
</evidence>
<evidence type="ECO:0000313" key="1">
    <source>
        <dbReference type="EMBL" id="KAB1068187.1"/>
    </source>
</evidence>
<comment type="caution">
    <text evidence="1">The sequence shown here is derived from an EMBL/GenBank/DDBJ whole genome shotgun (WGS) entry which is preliminary data.</text>
</comment>
<gene>
    <name evidence="1" type="ORF">F6X51_27135</name>
</gene>
<dbReference type="EMBL" id="VZZJ01000057">
    <property type="protein sequence ID" value="KAB1068187.1"/>
    <property type="molecule type" value="Genomic_DNA"/>
</dbReference>
<reference evidence="1 2" key="1">
    <citation type="submission" date="2019-09" db="EMBL/GenBank/DDBJ databases">
        <title>YIM 132548 draft genome.</title>
        <authorList>
            <person name="Jiang L."/>
        </authorList>
    </citation>
    <scope>NUCLEOTIDE SEQUENCE [LARGE SCALE GENOMIC DNA]</scope>
    <source>
        <strain evidence="1 2">YIM 132548</strain>
    </source>
</reference>